<proteinExistence type="predicted"/>
<protein>
    <submittedName>
        <fullName evidence="1">Uncharacterized protein</fullName>
    </submittedName>
</protein>
<dbReference type="EMBL" id="MU003505">
    <property type="protein sequence ID" value="KAF2471453.1"/>
    <property type="molecule type" value="Genomic_DNA"/>
</dbReference>
<evidence type="ECO:0000313" key="1">
    <source>
        <dbReference type="EMBL" id="KAF2471453.1"/>
    </source>
</evidence>
<reference evidence="1" key="1">
    <citation type="journal article" date="2020" name="Stud. Mycol.">
        <title>101 Dothideomycetes genomes: a test case for predicting lifestyles and emergence of pathogens.</title>
        <authorList>
            <person name="Haridas S."/>
            <person name="Albert R."/>
            <person name="Binder M."/>
            <person name="Bloem J."/>
            <person name="Labutti K."/>
            <person name="Salamov A."/>
            <person name="Andreopoulos B."/>
            <person name="Baker S."/>
            <person name="Barry K."/>
            <person name="Bills G."/>
            <person name="Bluhm B."/>
            <person name="Cannon C."/>
            <person name="Castanera R."/>
            <person name="Culley D."/>
            <person name="Daum C."/>
            <person name="Ezra D."/>
            <person name="Gonzalez J."/>
            <person name="Henrissat B."/>
            <person name="Kuo A."/>
            <person name="Liang C."/>
            <person name="Lipzen A."/>
            <person name="Lutzoni F."/>
            <person name="Magnuson J."/>
            <person name="Mondo S."/>
            <person name="Nolan M."/>
            <person name="Ohm R."/>
            <person name="Pangilinan J."/>
            <person name="Park H.-J."/>
            <person name="Ramirez L."/>
            <person name="Alfaro M."/>
            <person name="Sun H."/>
            <person name="Tritt A."/>
            <person name="Yoshinaga Y."/>
            <person name="Zwiers L.-H."/>
            <person name="Turgeon B."/>
            <person name="Goodwin S."/>
            <person name="Spatafora J."/>
            <person name="Crous P."/>
            <person name="Grigoriev I."/>
        </authorList>
    </citation>
    <scope>NUCLEOTIDE SEQUENCE</scope>
    <source>
        <strain evidence="1">ATCC 200398</strain>
    </source>
</reference>
<name>A0ACB6QWQ6_9PLEO</name>
<evidence type="ECO:0000313" key="2">
    <source>
        <dbReference type="Proteomes" id="UP000799755"/>
    </source>
</evidence>
<keyword evidence="2" id="KW-1185">Reference proteome</keyword>
<gene>
    <name evidence="1" type="ORF">BDR25DRAFT_368297</name>
</gene>
<sequence>MKRLFPFHHAAWQTTYKAIDEMVNAPSTEEGIRIRDWKDAMLSQLASVGLIGAIMSAVIVGAFAWSKLSEPPFSLDPGYSMICVAWYCSLVFAIVAVATELQQTTFLTRIGCTSKGNAALRKLLSYKAPNGRRKPRGEQIIIWQLANGLLETSIYLWLAGFLVFVWIETRMGRQDQTRENKIVSRDLEFGRVLGLKRR</sequence>
<accession>A0ACB6QWQ6</accession>
<organism evidence="1 2">
    <name type="scientific">Lindgomyces ingoldianus</name>
    <dbReference type="NCBI Taxonomy" id="673940"/>
    <lineage>
        <taxon>Eukaryota</taxon>
        <taxon>Fungi</taxon>
        <taxon>Dikarya</taxon>
        <taxon>Ascomycota</taxon>
        <taxon>Pezizomycotina</taxon>
        <taxon>Dothideomycetes</taxon>
        <taxon>Pleosporomycetidae</taxon>
        <taxon>Pleosporales</taxon>
        <taxon>Lindgomycetaceae</taxon>
        <taxon>Lindgomyces</taxon>
    </lineage>
</organism>
<comment type="caution">
    <text evidence="1">The sequence shown here is derived from an EMBL/GenBank/DDBJ whole genome shotgun (WGS) entry which is preliminary data.</text>
</comment>
<dbReference type="Proteomes" id="UP000799755">
    <property type="component" value="Unassembled WGS sequence"/>
</dbReference>